<keyword evidence="7" id="KW-1185">Reference proteome</keyword>
<comment type="caution">
    <text evidence="6">The sequence shown here is derived from an EMBL/GenBank/DDBJ whole genome shotgun (WGS) entry which is preliminary data.</text>
</comment>
<dbReference type="Gene3D" id="1.20.58.160">
    <property type="match status" value="1"/>
</dbReference>
<protein>
    <recommendedName>
        <fullName evidence="8">Retrotransposon Gag-like protein 3</fullName>
    </recommendedName>
</protein>
<evidence type="ECO:0000313" key="6">
    <source>
        <dbReference type="EMBL" id="KAK1346879.1"/>
    </source>
</evidence>
<keyword evidence="1" id="KW-0479">Metal-binding</keyword>
<name>A0AA40IC04_CNENI</name>
<dbReference type="SUPFAM" id="SSF89009">
    <property type="entry name" value="GAT-like domain"/>
    <property type="match status" value="1"/>
</dbReference>
<keyword evidence="1" id="KW-0863">Zinc-finger</keyword>
<dbReference type="PROSITE" id="PS50909">
    <property type="entry name" value="GAT"/>
    <property type="match status" value="1"/>
</dbReference>
<dbReference type="InterPro" id="IPR032549">
    <property type="entry name" value="DUF4939"/>
</dbReference>
<feature type="domain" description="GAT" evidence="5">
    <location>
        <begin position="1"/>
        <end position="114"/>
    </location>
</feature>
<dbReference type="AlphaFoldDB" id="A0AA40IC04"/>
<dbReference type="GO" id="GO:0035091">
    <property type="term" value="F:phosphatidylinositol binding"/>
    <property type="evidence" value="ECO:0007669"/>
    <property type="project" value="InterPro"/>
</dbReference>
<keyword evidence="1" id="KW-0862">Zinc</keyword>
<dbReference type="PROSITE" id="PS50158">
    <property type="entry name" value="ZF_CCHC"/>
    <property type="match status" value="1"/>
</dbReference>
<dbReference type="InterPro" id="IPR001878">
    <property type="entry name" value="Znf_CCHC"/>
</dbReference>
<evidence type="ECO:0000259" key="5">
    <source>
        <dbReference type="PROSITE" id="PS50909"/>
    </source>
</evidence>
<evidence type="ECO:0000256" key="1">
    <source>
        <dbReference type="PROSITE-ProRule" id="PRU00047"/>
    </source>
</evidence>
<organism evidence="6 7">
    <name type="scientific">Cnephaeus nilssonii</name>
    <name type="common">Northern bat</name>
    <name type="synonym">Eptesicus nilssonii</name>
    <dbReference type="NCBI Taxonomy" id="3371016"/>
    <lineage>
        <taxon>Eukaryota</taxon>
        <taxon>Metazoa</taxon>
        <taxon>Chordata</taxon>
        <taxon>Craniata</taxon>
        <taxon>Vertebrata</taxon>
        <taxon>Euteleostomi</taxon>
        <taxon>Mammalia</taxon>
        <taxon>Eutheria</taxon>
        <taxon>Laurasiatheria</taxon>
        <taxon>Chiroptera</taxon>
        <taxon>Yangochiroptera</taxon>
        <taxon>Vespertilionidae</taxon>
        <taxon>Cnephaeus</taxon>
    </lineage>
</organism>
<dbReference type="EMBL" id="JAULJE010000001">
    <property type="protein sequence ID" value="KAK1346879.1"/>
    <property type="molecule type" value="Genomic_DNA"/>
</dbReference>
<gene>
    <name evidence="6" type="ORF">QTO34_000739</name>
</gene>
<dbReference type="InterPro" id="IPR004152">
    <property type="entry name" value="GAT_dom"/>
</dbReference>
<dbReference type="GO" id="GO:0043130">
    <property type="term" value="F:ubiquitin binding"/>
    <property type="evidence" value="ECO:0007669"/>
    <property type="project" value="InterPro"/>
</dbReference>
<feature type="domain" description="CCHC-type" evidence="4">
    <location>
        <begin position="609"/>
        <end position="623"/>
    </location>
</feature>
<reference evidence="6" key="1">
    <citation type="submission" date="2023-06" db="EMBL/GenBank/DDBJ databases">
        <title>Reference genome for the Northern bat (Eptesicus nilssonii), a most northern bat species.</title>
        <authorList>
            <person name="Laine V.N."/>
            <person name="Pulliainen A.T."/>
            <person name="Lilley T.M."/>
        </authorList>
    </citation>
    <scope>NUCLEOTIDE SEQUENCE</scope>
    <source>
        <strain evidence="6">BLF_Eptnil</strain>
        <tissue evidence="6">Kidney</tissue>
    </source>
</reference>
<dbReference type="PANTHER" id="PTHR15503">
    <property type="entry name" value="LDOC1 RELATED"/>
    <property type="match status" value="1"/>
</dbReference>
<feature type="region of interest" description="Disordered" evidence="3">
    <location>
        <begin position="620"/>
        <end position="639"/>
    </location>
</feature>
<evidence type="ECO:0000259" key="4">
    <source>
        <dbReference type="PROSITE" id="PS50158"/>
    </source>
</evidence>
<keyword evidence="2" id="KW-0175">Coiled coil</keyword>
<dbReference type="Gene3D" id="4.10.60.10">
    <property type="entry name" value="Zinc finger, CCHC-type"/>
    <property type="match status" value="1"/>
</dbReference>
<sequence>MHEICARANKLLKSMVKKDEVRIQKMNKHLQTIEKVNNNVRLLSEILLYYSKEDSSEADKEHMKELFDQLPTAITQVMLLANLPKVKTNFQYKLTFTLGGKLSMEVGQGPHYPQRPQLSHPDTCHATLCFPCWKDPILTTKKQTAKPSPFPQKMAEGLAASYIALKLENEILQAQVQRLMEENAALQAQIPELQKPQTAKEDELVQKPTEAQELPKPSGPLETPAAWDHTNPPEFEVPQKPREPHSLPIDHGLSATCVSQKSPEAKDLEKFPMALEVHKPLQVKEAQESPDTKDALEAQEAQNLELQNFSNAQDPQETPECQETSTHLEPLELRAPHEPLQSCMPQAPPDPSDAQEFLELSALQESLEGLMAVETSAASEFPQSPSGLEAEAFPLEHPLAFNGNSQKFPEFLVQLNSYMRVRGHLYPTEAALVSFVSNCFSGEAGKWFQPLVYIQRPLLEQFESFIQVLQDTFNNPENMEDANHHIHRVCQGEDPVHQDVTHFHLIAQELNWDESILCNQFQESLASSIRDELSPTSSATNLSDLITQCISLEEKLNVKPDPNPQDTSPSEERGRPENQPGENWPVQAASNHPHLSKAERARRREGHLCLYCAHPGHFARDCPVKPHRAQQAGNIQARR</sequence>
<accession>A0AA40IC04</accession>
<evidence type="ECO:0008006" key="8">
    <source>
        <dbReference type="Google" id="ProtNLM"/>
    </source>
</evidence>
<evidence type="ECO:0000313" key="7">
    <source>
        <dbReference type="Proteomes" id="UP001177744"/>
    </source>
</evidence>
<dbReference type="SUPFAM" id="SSF57756">
    <property type="entry name" value="Retrovirus zinc finger-like domains"/>
    <property type="match status" value="1"/>
</dbReference>
<dbReference type="InterPro" id="IPR038425">
    <property type="entry name" value="GAT_sf"/>
</dbReference>
<feature type="region of interest" description="Disordered" evidence="3">
    <location>
        <begin position="190"/>
        <end position="251"/>
    </location>
</feature>
<dbReference type="Pfam" id="PF16297">
    <property type="entry name" value="DUF4939"/>
    <property type="match status" value="1"/>
</dbReference>
<feature type="region of interest" description="Disordered" evidence="3">
    <location>
        <begin position="553"/>
        <end position="599"/>
    </location>
</feature>
<dbReference type="Proteomes" id="UP001177744">
    <property type="component" value="Unassembled WGS sequence"/>
</dbReference>
<evidence type="ECO:0000256" key="2">
    <source>
        <dbReference type="SAM" id="Coils"/>
    </source>
</evidence>
<dbReference type="InterPro" id="IPR032567">
    <property type="entry name" value="RTL1-rel"/>
</dbReference>
<dbReference type="PANTHER" id="PTHR15503:SF7">
    <property type="entry name" value="RETROTRANSPOSON GAG-LIKE PROTEIN 3"/>
    <property type="match status" value="1"/>
</dbReference>
<dbReference type="GO" id="GO:0003676">
    <property type="term" value="F:nucleic acid binding"/>
    <property type="evidence" value="ECO:0007669"/>
    <property type="project" value="InterPro"/>
</dbReference>
<evidence type="ECO:0000256" key="3">
    <source>
        <dbReference type="SAM" id="MobiDB-lite"/>
    </source>
</evidence>
<dbReference type="GO" id="GO:0008270">
    <property type="term" value="F:zinc ion binding"/>
    <property type="evidence" value="ECO:0007669"/>
    <property type="project" value="UniProtKB-KW"/>
</dbReference>
<feature type="coiled-coil region" evidence="2">
    <location>
        <begin position="162"/>
        <end position="189"/>
    </location>
</feature>
<dbReference type="InterPro" id="IPR036875">
    <property type="entry name" value="Znf_CCHC_sf"/>
</dbReference>
<proteinExistence type="predicted"/>